<reference evidence="2 3" key="1">
    <citation type="journal article" date="2011" name="Proc. Natl. Acad. Sci. U.S.A.">
        <title>Evolutionary erosion of yeast sex chromosomes by mating-type switching accidents.</title>
        <authorList>
            <person name="Gordon J.L."/>
            <person name="Armisen D."/>
            <person name="Proux-Wera E."/>
            <person name="Oheigeartaigh S.S."/>
            <person name="Byrne K.P."/>
            <person name="Wolfe K.H."/>
        </authorList>
    </citation>
    <scope>NUCLEOTIDE SEQUENCE [LARGE SCALE GENOMIC DNA]</scope>
    <source>
        <strain evidence="3">ATCC 24235 / CBS 4417 / NBRC 1672 / NRRL Y-8282 / UCD 70-5</strain>
    </source>
</reference>
<dbReference type="GO" id="GO:0000725">
    <property type="term" value="P:recombinational repair"/>
    <property type="evidence" value="ECO:0007669"/>
    <property type="project" value="InterPro"/>
</dbReference>
<dbReference type="HOGENOM" id="CLU_103058_0_0_1"/>
<dbReference type="GO" id="GO:0097196">
    <property type="term" value="C:Shu complex"/>
    <property type="evidence" value="ECO:0007669"/>
    <property type="project" value="InterPro"/>
</dbReference>
<dbReference type="InterPro" id="IPR027417">
    <property type="entry name" value="P-loop_NTPase"/>
</dbReference>
<organism evidence="2 3">
    <name type="scientific">Tetrapisispora phaffii (strain ATCC 24235 / CBS 4417 / NBRC 1672 / NRRL Y-8282 / UCD 70-5)</name>
    <name type="common">Yeast</name>
    <name type="synonym">Fabospora phaffii</name>
    <dbReference type="NCBI Taxonomy" id="1071381"/>
    <lineage>
        <taxon>Eukaryota</taxon>
        <taxon>Fungi</taxon>
        <taxon>Dikarya</taxon>
        <taxon>Ascomycota</taxon>
        <taxon>Saccharomycotina</taxon>
        <taxon>Saccharomycetes</taxon>
        <taxon>Saccharomycetales</taxon>
        <taxon>Saccharomycetaceae</taxon>
        <taxon>Tetrapisispora</taxon>
    </lineage>
</organism>
<feature type="region of interest" description="Disordered" evidence="1">
    <location>
        <begin position="110"/>
        <end position="135"/>
    </location>
</feature>
<dbReference type="STRING" id="1071381.G8BQG7"/>
<name>G8BQG7_TETPH</name>
<dbReference type="CDD" id="cd19480">
    <property type="entry name" value="Psy3"/>
    <property type="match status" value="1"/>
</dbReference>
<dbReference type="GO" id="GO:0005634">
    <property type="term" value="C:nucleus"/>
    <property type="evidence" value="ECO:0007669"/>
    <property type="project" value="InterPro"/>
</dbReference>
<dbReference type="Pfam" id="PF16836">
    <property type="entry name" value="PSY3"/>
    <property type="match status" value="1"/>
</dbReference>
<accession>G8BQG7</accession>
<dbReference type="RefSeq" id="XP_003684198.1">
    <property type="nucleotide sequence ID" value="XM_003684150.1"/>
</dbReference>
<evidence type="ECO:0000313" key="2">
    <source>
        <dbReference type="EMBL" id="CCE61764.1"/>
    </source>
</evidence>
<dbReference type="GeneID" id="11534787"/>
<dbReference type="EMBL" id="HE612857">
    <property type="protein sequence ID" value="CCE61764.1"/>
    <property type="molecule type" value="Genomic_DNA"/>
</dbReference>
<dbReference type="OMA" id="AHCRVYP"/>
<evidence type="ECO:0000256" key="1">
    <source>
        <dbReference type="SAM" id="MobiDB-lite"/>
    </source>
</evidence>
<dbReference type="eggNOG" id="ENOG502S12B">
    <property type="taxonomic scope" value="Eukaryota"/>
</dbReference>
<dbReference type="InterPro" id="IPR031779">
    <property type="entry name" value="Psy3"/>
</dbReference>
<keyword evidence="3" id="KW-1185">Reference proteome</keyword>
<dbReference type="OrthoDB" id="4055611at2759"/>
<dbReference type="Proteomes" id="UP000005666">
    <property type="component" value="Chromosome 2"/>
</dbReference>
<gene>
    <name evidence="2" type="primary">TPHA0B00920</name>
    <name evidence="2" type="ordered locus">TPHA_0B00920</name>
</gene>
<proteinExistence type="predicted"/>
<dbReference type="Gene3D" id="3.40.50.300">
    <property type="entry name" value="P-loop containing nucleotide triphosphate hydrolases"/>
    <property type="match status" value="1"/>
</dbReference>
<dbReference type="AlphaFoldDB" id="G8BQG7"/>
<sequence>MDVLKNCRVYKLSSFKNPTEQFIKLEKNEINITNNPVSLSLILDKIKYLHLIEHEFKLSNFKCSLAQSCIKNLQADGKGNEKCILVIDIISAWKKYLLNKEYIASDVKGSSYSETDGETTSHENSQIPEPDSTENNEVGVYYLNSSDILNMEGILKFFSKLNENPIETLEKYCHFPKTVNFKQQLSGIIVDNISYFAHDNHMNIQQNTAHYSTLLNMFKTLRKTFGCWVISVSYGMEFYDGVELSTSSIYRSGSHTRVPINYTSGMDTILLRDTESTGRFCNI</sequence>
<dbReference type="KEGG" id="tpf:TPHA_0B00920"/>
<protein>
    <submittedName>
        <fullName evidence="2">Uncharacterized protein</fullName>
    </submittedName>
</protein>
<evidence type="ECO:0000313" key="3">
    <source>
        <dbReference type="Proteomes" id="UP000005666"/>
    </source>
</evidence>